<name>A0A0E0EAW9_9ORYZ</name>
<protein>
    <submittedName>
        <fullName evidence="1">Uncharacterized protein</fullName>
    </submittedName>
</protein>
<sequence length="122" mass="13713">MAVAATRMHPKGSWERWRFVGGNGLPGIFPSTDAPLRLRHAIYGIMARHENNKKSRALPGSQDHRFAHICIALVRFVVWQICDYFCGINGFRCMKLRLKADEAGKSEIMVESVDNLPGCPES</sequence>
<reference evidence="1" key="1">
    <citation type="submission" date="2015-04" db="UniProtKB">
        <authorList>
            <consortium name="EnsemblPlants"/>
        </authorList>
    </citation>
    <scope>IDENTIFICATION</scope>
</reference>
<dbReference type="AlphaFoldDB" id="A0A0E0EAW9"/>
<proteinExistence type="predicted"/>
<dbReference type="Proteomes" id="UP000008021">
    <property type="component" value="Chromosome 7"/>
</dbReference>
<reference evidence="1" key="2">
    <citation type="submission" date="2018-05" db="EMBL/GenBank/DDBJ databases">
        <title>OmerRS3 (Oryza meridionalis Reference Sequence Version 3).</title>
        <authorList>
            <person name="Zhang J."/>
            <person name="Kudrna D."/>
            <person name="Lee S."/>
            <person name="Talag J."/>
            <person name="Welchert J."/>
            <person name="Wing R.A."/>
        </authorList>
    </citation>
    <scope>NUCLEOTIDE SEQUENCE [LARGE SCALE GENOMIC DNA]</scope>
    <source>
        <strain evidence="1">cv. OR44</strain>
    </source>
</reference>
<evidence type="ECO:0000313" key="1">
    <source>
        <dbReference type="EnsemblPlants" id="OMERI07G10520.1"/>
    </source>
</evidence>
<dbReference type="EnsemblPlants" id="OMERI07G10520.1">
    <property type="protein sequence ID" value="OMERI07G10520.1"/>
    <property type="gene ID" value="OMERI07G10520"/>
</dbReference>
<keyword evidence="2" id="KW-1185">Reference proteome</keyword>
<accession>A0A0E0EAW9</accession>
<dbReference type="Gramene" id="OMERI07G10520.1">
    <property type="protein sequence ID" value="OMERI07G10520.1"/>
    <property type="gene ID" value="OMERI07G10520"/>
</dbReference>
<dbReference type="HOGENOM" id="CLU_2030447_0_0_1"/>
<evidence type="ECO:0000313" key="2">
    <source>
        <dbReference type="Proteomes" id="UP000008021"/>
    </source>
</evidence>
<organism evidence="1">
    <name type="scientific">Oryza meridionalis</name>
    <dbReference type="NCBI Taxonomy" id="40149"/>
    <lineage>
        <taxon>Eukaryota</taxon>
        <taxon>Viridiplantae</taxon>
        <taxon>Streptophyta</taxon>
        <taxon>Embryophyta</taxon>
        <taxon>Tracheophyta</taxon>
        <taxon>Spermatophyta</taxon>
        <taxon>Magnoliopsida</taxon>
        <taxon>Liliopsida</taxon>
        <taxon>Poales</taxon>
        <taxon>Poaceae</taxon>
        <taxon>BOP clade</taxon>
        <taxon>Oryzoideae</taxon>
        <taxon>Oryzeae</taxon>
        <taxon>Oryzinae</taxon>
        <taxon>Oryza</taxon>
    </lineage>
</organism>